<dbReference type="InterPro" id="IPR052444">
    <property type="entry name" value="Spz/Toll_ligand-like"/>
</dbReference>
<dbReference type="GO" id="GO:0008083">
    <property type="term" value="F:growth factor activity"/>
    <property type="evidence" value="ECO:0007669"/>
    <property type="project" value="TreeGrafter"/>
</dbReference>
<keyword evidence="3" id="KW-0325">Glycoprotein</keyword>
<feature type="region of interest" description="Disordered" evidence="4">
    <location>
        <begin position="598"/>
        <end position="621"/>
    </location>
</feature>
<feature type="region of interest" description="Disordered" evidence="4">
    <location>
        <begin position="745"/>
        <end position="767"/>
    </location>
</feature>
<dbReference type="AlphaFoldDB" id="A0AAV6UUN5"/>
<sequence>MVLHIAILTATTQAQSVNMNPFSGFLGTNYEPTADFTLSQGTYIPNLPTTSIYPMMADESYQTMFGLPSIKPQGNPFLNPLLQEASIQHSVSDTRNSNYKRNLNMNPQHQQGNNRGVTLDMRGGGYKLENPRNVRPYKAPVAESSVRNTQRYQDGRTFVRNPSNGRNSGRQGNSPPRSRGPTLNNPHYNQKFESVLPSMPPNVEFVNPESVLPLHPSIYKPFLQQNKQFASRFRNLNKSKPSSGGSYSGSFQGSSFGNPKPSASRPTRNRGSPSSSALSQSSLYSNFAPDFGQLSESDISNSFFQQQSGGNPFSSQFDTSLFNQDTSFYSSFSQTPEGKALLSQIQSQAGAQNKPSNFKSHSTSFANKPSQHTYSNANSPIFAGSSISSSSGGAGSQSGIPSFGSNYFATSQGFGQTDASSLNQSPNIDYQQMMAYYKQQMQQQPQQEIAQPQQYSASSGQNLQSQFQAQSSAPSYSPSQQYQFLQGQGSRFQDHSQTYTPESATYTRAKVAANPYQANHKDIRSHTPIHTDQTSYTHSNFAPLETLASVANNNKAVHDYFSYHTSGHQQSPQFTVHQKVPSYLKGGLQQILPNSEEKTSMDHIVSSQGSSSKTSESSHGYMTPEQLFAPEHTGLQSEAKFGYPSAHGGSSKDSSENEAAGSTPEQHTVEGNILEGGGRAALHKITIGYDPFSLEESEKLKYQNDLTSKEESKENSAEAESDERLHETIQEIQKLLAKAPKNTYMVEPTDSSHSSTATTKSSSEEMVNHKTTPSYMFQYAPAEKSVTKLQPTWHAWKSNASHYHLTLPEQKFTTSAISSTTESTTESTTMASTTTSTTAPYIKVSMYHEPETPMCARHTNLTYCLQDTEYPKEKIKEAIEKNRHPLDHFLVDISASSNLVEDNSINKVLENSVPLQSTAVSYSYDGKTISPAAQAGNVSSAGCSSSTFYGKPLRAINTAGLWRTIVNVEFEETGANYTQTVRLEECSHSPGFVATCGTETISACLQNYKLHRLLAWEEHRGFYIDAFLLPISCFCGTQQSNSS</sequence>
<dbReference type="GO" id="GO:0021556">
    <property type="term" value="P:central nervous system formation"/>
    <property type="evidence" value="ECO:0007669"/>
    <property type="project" value="TreeGrafter"/>
</dbReference>
<dbReference type="InterPro" id="IPR032104">
    <property type="entry name" value="Spaetzle"/>
</dbReference>
<name>A0AAV6UUN5_9ARAC</name>
<dbReference type="Pfam" id="PF16077">
    <property type="entry name" value="Spaetzle"/>
    <property type="match status" value="1"/>
</dbReference>
<dbReference type="Gene3D" id="2.10.90.10">
    <property type="entry name" value="Cystine-knot cytokines"/>
    <property type="match status" value="1"/>
</dbReference>
<evidence type="ECO:0000256" key="4">
    <source>
        <dbReference type="SAM" id="MobiDB-lite"/>
    </source>
</evidence>
<feature type="region of interest" description="Disordered" evidence="4">
    <location>
        <begin position="639"/>
        <end position="670"/>
    </location>
</feature>
<evidence type="ECO:0000313" key="7">
    <source>
        <dbReference type="Proteomes" id="UP000827092"/>
    </source>
</evidence>
<keyword evidence="7" id="KW-1185">Reference proteome</keyword>
<protein>
    <recommendedName>
        <fullName evidence="5">Spaetzle domain-containing protein</fullName>
    </recommendedName>
</protein>
<reference evidence="6 7" key="1">
    <citation type="journal article" date="2022" name="Nat. Ecol. Evol.">
        <title>A masculinizing supergene underlies an exaggerated male reproductive morph in a spider.</title>
        <authorList>
            <person name="Hendrickx F."/>
            <person name="De Corte Z."/>
            <person name="Sonet G."/>
            <person name="Van Belleghem S.M."/>
            <person name="Kostlbacher S."/>
            <person name="Vangestel C."/>
        </authorList>
    </citation>
    <scope>NUCLEOTIDE SEQUENCE [LARGE SCALE GENOMIC DNA]</scope>
    <source>
        <strain evidence="6">W744_W776</strain>
    </source>
</reference>
<feature type="region of interest" description="Disordered" evidence="4">
    <location>
        <begin position="104"/>
        <end position="195"/>
    </location>
</feature>
<keyword evidence="2" id="KW-1015">Disulfide bond</keyword>
<evidence type="ECO:0000256" key="1">
    <source>
        <dbReference type="ARBA" id="ARBA00022729"/>
    </source>
</evidence>
<dbReference type="GO" id="GO:0005121">
    <property type="term" value="F:Toll binding"/>
    <property type="evidence" value="ECO:0007669"/>
    <property type="project" value="TreeGrafter"/>
</dbReference>
<feature type="region of interest" description="Disordered" evidence="4">
    <location>
        <begin position="444"/>
        <end position="507"/>
    </location>
</feature>
<dbReference type="InterPro" id="IPR029034">
    <property type="entry name" value="Cystine-knot_cytokine"/>
</dbReference>
<feature type="compositionally biased region" description="Low complexity" evidence="4">
    <location>
        <begin position="463"/>
        <end position="486"/>
    </location>
</feature>
<dbReference type="SUPFAM" id="SSF57501">
    <property type="entry name" value="Cystine-knot cytokines"/>
    <property type="match status" value="1"/>
</dbReference>
<feature type="compositionally biased region" description="Low complexity" evidence="4">
    <location>
        <begin position="242"/>
        <end position="257"/>
    </location>
</feature>
<evidence type="ECO:0000313" key="6">
    <source>
        <dbReference type="EMBL" id="KAG8187483.1"/>
    </source>
</evidence>
<accession>A0AAV6UUN5</accession>
<organism evidence="6 7">
    <name type="scientific">Oedothorax gibbosus</name>
    <dbReference type="NCBI Taxonomy" id="931172"/>
    <lineage>
        <taxon>Eukaryota</taxon>
        <taxon>Metazoa</taxon>
        <taxon>Ecdysozoa</taxon>
        <taxon>Arthropoda</taxon>
        <taxon>Chelicerata</taxon>
        <taxon>Arachnida</taxon>
        <taxon>Araneae</taxon>
        <taxon>Araneomorphae</taxon>
        <taxon>Entelegynae</taxon>
        <taxon>Araneoidea</taxon>
        <taxon>Linyphiidae</taxon>
        <taxon>Erigoninae</taxon>
        <taxon>Oedothorax</taxon>
    </lineage>
</organism>
<feature type="region of interest" description="Disordered" evidence="4">
    <location>
        <begin position="341"/>
        <end position="377"/>
    </location>
</feature>
<feature type="compositionally biased region" description="Polar residues" evidence="4">
    <location>
        <begin position="343"/>
        <end position="377"/>
    </location>
</feature>
<keyword evidence="1" id="KW-0732">Signal</keyword>
<feature type="compositionally biased region" description="Polar residues" evidence="4">
    <location>
        <begin position="160"/>
        <end position="192"/>
    </location>
</feature>
<feature type="compositionally biased region" description="Low complexity" evidence="4">
    <location>
        <begin position="606"/>
        <end position="618"/>
    </location>
</feature>
<feature type="compositionally biased region" description="Low complexity" evidence="4">
    <location>
        <begin position="749"/>
        <end position="761"/>
    </location>
</feature>
<gene>
    <name evidence="6" type="ORF">JTE90_009549</name>
</gene>
<comment type="caution">
    <text evidence="6">The sequence shown here is derived from an EMBL/GenBank/DDBJ whole genome shotgun (WGS) entry which is preliminary data.</text>
</comment>
<feature type="compositionally biased region" description="Polar residues" evidence="4">
    <location>
        <begin position="104"/>
        <end position="116"/>
    </location>
</feature>
<evidence type="ECO:0000256" key="2">
    <source>
        <dbReference type="ARBA" id="ARBA00023157"/>
    </source>
</evidence>
<evidence type="ECO:0000256" key="3">
    <source>
        <dbReference type="ARBA" id="ARBA00023180"/>
    </source>
</evidence>
<feature type="region of interest" description="Disordered" evidence="4">
    <location>
        <begin position="703"/>
        <end position="725"/>
    </location>
</feature>
<dbReference type="EMBL" id="JAFNEN010000272">
    <property type="protein sequence ID" value="KAG8187483.1"/>
    <property type="molecule type" value="Genomic_DNA"/>
</dbReference>
<dbReference type="PANTHER" id="PTHR23199">
    <property type="entry name" value="NEUROTROPHIN 1-RELATED"/>
    <property type="match status" value="1"/>
</dbReference>
<feature type="region of interest" description="Disordered" evidence="4">
    <location>
        <begin position="235"/>
        <end position="280"/>
    </location>
</feature>
<dbReference type="GO" id="GO:0005615">
    <property type="term" value="C:extracellular space"/>
    <property type="evidence" value="ECO:0007669"/>
    <property type="project" value="UniProtKB-ARBA"/>
</dbReference>
<evidence type="ECO:0000259" key="5">
    <source>
        <dbReference type="Pfam" id="PF16077"/>
    </source>
</evidence>
<feature type="domain" description="Spaetzle" evidence="5">
    <location>
        <begin position="942"/>
        <end position="1035"/>
    </location>
</feature>
<dbReference type="Proteomes" id="UP000827092">
    <property type="component" value="Unassembled WGS sequence"/>
</dbReference>
<proteinExistence type="predicted"/>
<feature type="compositionally biased region" description="Low complexity" evidence="4">
    <location>
        <begin position="444"/>
        <end position="455"/>
    </location>
</feature>
<feature type="compositionally biased region" description="Polar residues" evidence="4">
    <location>
        <begin position="487"/>
        <end position="506"/>
    </location>
</feature>
<dbReference type="GO" id="GO:0045087">
    <property type="term" value="P:innate immune response"/>
    <property type="evidence" value="ECO:0007669"/>
    <property type="project" value="TreeGrafter"/>
</dbReference>
<dbReference type="PANTHER" id="PTHR23199:SF12">
    <property type="entry name" value="NEUROTROPHIN 1-RELATED"/>
    <property type="match status" value="1"/>
</dbReference>